<evidence type="ECO:0000313" key="2">
    <source>
        <dbReference type="EMBL" id="CAH8392579.1"/>
    </source>
</evidence>
<reference evidence="2 3" key="1">
    <citation type="submission" date="2022-03" db="EMBL/GenBank/DDBJ databases">
        <authorList>
            <person name="Macdonald S."/>
            <person name="Ahmed S."/>
            <person name="Newling K."/>
        </authorList>
    </citation>
    <scope>NUCLEOTIDE SEQUENCE [LARGE SCALE GENOMIC DNA]</scope>
</reference>
<dbReference type="EMBL" id="CAKOAT010997113">
    <property type="protein sequence ID" value="CAH8392579.1"/>
    <property type="molecule type" value="Genomic_DNA"/>
</dbReference>
<comment type="caution">
    <text evidence="2">The sequence shown here is derived from an EMBL/GenBank/DDBJ whole genome shotgun (WGS) entry which is preliminary data.</text>
</comment>
<dbReference type="Proteomes" id="UP001642260">
    <property type="component" value="Unassembled WGS sequence"/>
</dbReference>
<protein>
    <submittedName>
        <fullName evidence="2">Uncharacterized protein</fullName>
    </submittedName>
</protein>
<feature type="region of interest" description="Disordered" evidence="1">
    <location>
        <begin position="1"/>
        <end position="68"/>
    </location>
</feature>
<feature type="compositionally biased region" description="Polar residues" evidence="1">
    <location>
        <begin position="36"/>
        <end position="47"/>
    </location>
</feature>
<name>A0ABC8M9V2_ERUVS</name>
<evidence type="ECO:0000313" key="3">
    <source>
        <dbReference type="Proteomes" id="UP001642260"/>
    </source>
</evidence>
<proteinExistence type="predicted"/>
<sequence length="68" mass="7397">MDSSTDVIANSKFHRPRETTASKREMSQGTAIPEIRSSTTAGFTATAQKEDPNPMSNLRNDQLASTVL</sequence>
<keyword evidence="3" id="KW-1185">Reference proteome</keyword>
<evidence type="ECO:0000256" key="1">
    <source>
        <dbReference type="SAM" id="MobiDB-lite"/>
    </source>
</evidence>
<organism evidence="2 3">
    <name type="scientific">Eruca vesicaria subsp. sativa</name>
    <name type="common">Garden rocket</name>
    <name type="synonym">Eruca sativa</name>
    <dbReference type="NCBI Taxonomy" id="29727"/>
    <lineage>
        <taxon>Eukaryota</taxon>
        <taxon>Viridiplantae</taxon>
        <taxon>Streptophyta</taxon>
        <taxon>Embryophyta</taxon>
        <taxon>Tracheophyta</taxon>
        <taxon>Spermatophyta</taxon>
        <taxon>Magnoliopsida</taxon>
        <taxon>eudicotyledons</taxon>
        <taxon>Gunneridae</taxon>
        <taxon>Pentapetalae</taxon>
        <taxon>rosids</taxon>
        <taxon>malvids</taxon>
        <taxon>Brassicales</taxon>
        <taxon>Brassicaceae</taxon>
        <taxon>Brassiceae</taxon>
        <taxon>Eruca</taxon>
    </lineage>
</organism>
<dbReference type="AlphaFoldDB" id="A0ABC8M9V2"/>
<gene>
    <name evidence="2" type="ORF">ERUC_LOCUS45062</name>
</gene>
<accession>A0ABC8M9V2</accession>
<feature type="compositionally biased region" description="Polar residues" evidence="1">
    <location>
        <begin position="54"/>
        <end position="68"/>
    </location>
</feature>
<feature type="compositionally biased region" description="Basic and acidic residues" evidence="1">
    <location>
        <begin position="16"/>
        <end position="26"/>
    </location>
</feature>